<keyword evidence="3" id="KW-1185">Reference proteome</keyword>
<evidence type="ECO:0000259" key="1">
    <source>
        <dbReference type="PROSITE" id="PS51384"/>
    </source>
</evidence>
<dbReference type="InterPro" id="IPR013113">
    <property type="entry name" value="SIP_FAD-bd"/>
</dbReference>
<sequence length="251" mass="26959">MAETLNLGSAPAGFRFERRPAEMRRRLVTLSERTLIARDCVRVRVAGSDLRGFGANSGIDDHVRIFFPGDAASASDPGDWPSREYTPVAWADDWLDLEFVLHGSGVASEWAGAAPIGSQVVLGGPRGSVHFSGNPAQWLIAGDESAVAQIRRYAAAMPPGADARIVIEVADSNHEVPVEAPCAITYVHRGTRPPGDALVAALRETSPLPRAESFAFVAGEQSVVSPARNLVFDDWGLSDTQAIVKGYWRRA</sequence>
<accession>A0A542SNA8</accession>
<dbReference type="InterPro" id="IPR039261">
    <property type="entry name" value="FNR_nucleotide-bd"/>
</dbReference>
<organism evidence="2 3">
    <name type="scientific">Rarobacter incanus</name>
    <dbReference type="NCBI Taxonomy" id="153494"/>
    <lineage>
        <taxon>Bacteria</taxon>
        <taxon>Bacillati</taxon>
        <taxon>Actinomycetota</taxon>
        <taxon>Actinomycetes</taxon>
        <taxon>Micrococcales</taxon>
        <taxon>Rarobacteraceae</taxon>
        <taxon>Rarobacter</taxon>
    </lineage>
</organism>
<name>A0A542SNA8_9MICO</name>
<dbReference type="Gene3D" id="2.40.30.10">
    <property type="entry name" value="Translation factors"/>
    <property type="match status" value="1"/>
</dbReference>
<dbReference type="SUPFAM" id="SSF63380">
    <property type="entry name" value="Riboflavin synthase domain-like"/>
    <property type="match status" value="1"/>
</dbReference>
<dbReference type="Pfam" id="PF04954">
    <property type="entry name" value="SIP"/>
    <property type="match status" value="1"/>
</dbReference>
<evidence type="ECO:0000313" key="3">
    <source>
        <dbReference type="Proteomes" id="UP000316181"/>
    </source>
</evidence>
<dbReference type="Gene3D" id="3.40.50.80">
    <property type="entry name" value="Nucleotide-binding domain of ferredoxin-NADP reductase (FNR) module"/>
    <property type="match status" value="1"/>
</dbReference>
<dbReference type="InterPro" id="IPR007037">
    <property type="entry name" value="SIP_rossman_dom"/>
</dbReference>
<reference evidence="2 3" key="1">
    <citation type="submission" date="2019-06" db="EMBL/GenBank/DDBJ databases">
        <title>Sequencing the genomes of 1000 actinobacteria strains.</title>
        <authorList>
            <person name="Klenk H.-P."/>
        </authorList>
    </citation>
    <scope>NUCLEOTIDE SEQUENCE [LARGE SCALE GENOMIC DNA]</scope>
    <source>
        <strain evidence="2 3">DSM 10596</strain>
    </source>
</reference>
<dbReference type="RefSeq" id="WP_246043492.1">
    <property type="nucleotide sequence ID" value="NZ_BAAATB010000008.1"/>
</dbReference>
<dbReference type="PANTHER" id="PTHR30157">
    <property type="entry name" value="FERRIC REDUCTASE, NADPH-DEPENDENT"/>
    <property type="match status" value="1"/>
</dbReference>
<dbReference type="CDD" id="cd06193">
    <property type="entry name" value="siderophore_interacting"/>
    <property type="match status" value="1"/>
</dbReference>
<gene>
    <name evidence="2" type="ORF">FB389_0629</name>
</gene>
<dbReference type="Proteomes" id="UP000316181">
    <property type="component" value="Unassembled WGS sequence"/>
</dbReference>
<dbReference type="GO" id="GO:0016491">
    <property type="term" value="F:oxidoreductase activity"/>
    <property type="evidence" value="ECO:0007669"/>
    <property type="project" value="InterPro"/>
</dbReference>
<dbReference type="InterPro" id="IPR017938">
    <property type="entry name" value="Riboflavin_synthase-like_b-brl"/>
</dbReference>
<evidence type="ECO:0000313" key="2">
    <source>
        <dbReference type="EMBL" id="TQK75985.1"/>
    </source>
</evidence>
<dbReference type="InterPro" id="IPR017927">
    <property type="entry name" value="FAD-bd_FR_type"/>
</dbReference>
<dbReference type="AlphaFoldDB" id="A0A542SNA8"/>
<feature type="domain" description="FAD-binding FR-type" evidence="1">
    <location>
        <begin position="23"/>
        <end position="132"/>
    </location>
</feature>
<dbReference type="InterPro" id="IPR039374">
    <property type="entry name" value="SIP_fam"/>
</dbReference>
<dbReference type="PANTHER" id="PTHR30157:SF0">
    <property type="entry name" value="NADPH-DEPENDENT FERRIC-CHELATE REDUCTASE"/>
    <property type="match status" value="1"/>
</dbReference>
<proteinExistence type="predicted"/>
<dbReference type="EMBL" id="VFNV01000001">
    <property type="protein sequence ID" value="TQK75985.1"/>
    <property type="molecule type" value="Genomic_DNA"/>
</dbReference>
<protein>
    <submittedName>
        <fullName evidence="2">NADPH-dependent ferric siderophore reductase</fullName>
    </submittedName>
</protein>
<dbReference type="Pfam" id="PF08021">
    <property type="entry name" value="FAD_binding_9"/>
    <property type="match status" value="1"/>
</dbReference>
<dbReference type="PROSITE" id="PS51384">
    <property type="entry name" value="FAD_FR"/>
    <property type="match status" value="1"/>
</dbReference>
<comment type="caution">
    <text evidence="2">The sequence shown here is derived from an EMBL/GenBank/DDBJ whole genome shotgun (WGS) entry which is preliminary data.</text>
</comment>